<evidence type="ECO:0000313" key="5">
    <source>
        <dbReference type="Proteomes" id="UP000266239"/>
    </source>
</evidence>
<dbReference type="AlphaFoldDB" id="A0A397BXR5"/>
<name>A0A397BXR5_APHAT</name>
<dbReference type="VEuPathDB" id="FungiDB:H257_01290"/>
<comment type="caution">
    <text evidence="3">The sequence shown here is derived from an EMBL/GenBank/DDBJ whole genome shotgun (WGS) entry which is preliminary data.</text>
</comment>
<evidence type="ECO:0000256" key="1">
    <source>
        <dbReference type="SAM" id="MobiDB-lite"/>
    </source>
</evidence>
<organism evidence="3 5">
    <name type="scientific">Aphanomyces astaci</name>
    <name type="common">Crayfish plague agent</name>
    <dbReference type="NCBI Taxonomy" id="112090"/>
    <lineage>
        <taxon>Eukaryota</taxon>
        <taxon>Sar</taxon>
        <taxon>Stramenopiles</taxon>
        <taxon>Oomycota</taxon>
        <taxon>Saprolegniomycetes</taxon>
        <taxon>Saprolegniales</taxon>
        <taxon>Verrucalvaceae</taxon>
        <taxon>Aphanomyces</taxon>
    </lineage>
</organism>
<evidence type="ECO:0000313" key="3">
    <source>
        <dbReference type="EMBL" id="RHY24867.1"/>
    </source>
</evidence>
<reference evidence="5 6" key="1">
    <citation type="submission" date="2018-08" db="EMBL/GenBank/DDBJ databases">
        <title>Aphanomyces genome sequencing and annotation.</title>
        <authorList>
            <person name="Minardi D."/>
            <person name="Oidtmann B."/>
            <person name="Van Der Giezen M."/>
            <person name="Studholme D.J."/>
        </authorList>
    </citation>
    <scope>NUCLEOTIDE SEQUENCE [LARGE SCALE GENOMIC DNA]</scope>
    <source>
        <strain evidence="4 6">Si</strain>
        <strain evidence="3 5">Yx</strain>
    </source>
</reference>
<feature type="chain" id="PRO_5036074371" evidence="2">
    <location>
        <begin position="25"/>
        <end position="244"/>
    </location>
</feature>
<feature type="region of interest" description="Disordered" evidence="1">
    <location>
        <begin position="225"/>
        <end position="244"/>
    </location>
</feature>
<accession>A0A397BXR5</accession>
<feature type="signal peptide" evidence="2">
    <location>
        <begin position="1"/>
        <end position="24"/>
    </location>
</feature>
<evidence type="ECO:0000256" key="2">
    <source>
        <dbReference type="SAM" id="SignalP"/>
    </source>
</evidence>
<dbReference type="Proteomes" id="UP000283543">
    <property type="component" value="Unassembled WGS sequence"/>
</dbReference>
<dbReference type="Proteomes" id="UP000266239">
    <property type="component" value="Unassembled WGS sequence"/>
</dbReference>
<dbReference type="EMBL" id="QUTB01000591">
    <property type="protein sequence ID" value="RHY77548.1"/>
    <property type="molecule type" value="Genomic_DNA"/>
</dbReference>
<sequence length="244" mass="25118">MKASSGLVLLVSLVLLCFASVVDADCNSCVYNGECSTAYRGAPGRSCGVVAGKTCCCPQNAQCATTPYDCRCAAAPAPYRPHNGSGSTIVGSIASFLFLICLAWCLCRCCCRNDDAEYVPVAQAQYIPVAQPTNQYGQPVYTNQQPVYASQQPVYAAQQPVYMAPPQPVVYQSYQSGYGVGTGAALGAAAGVVTGVAIGEAMHHHDGGGYDGGYNNTTFAGDTGDNTFAGDSGDNGGGDFGGDF</sequence>
<evidence type="ECO:0000313" key="4">
    <source>
        <dbReference type="EMBL" id="RHY77548.1"/>
    </source>
</evidence>
<evidence type="ECO:0000313" key="6">
    <source>
        <dbReference type="Proteomes" id="UP000283543"/>
    </source>
</evidence>
<proteinExistence type="predicted"/>
<protein>
    <submittedName>
        <fullName evidence="3">Uncharacterized protein</fullName>
    </submittedName>
</protein>
<gene>
    <name evidence="3" type="ORF">DYB25_003785</name>
    <name evidence="4" type="ORF">DYB34_004953</name>
</gene>
<feature type="compositionally biased region" description="Gly residues" evidence="1">
    <location>
        <begin position="233"/>
        <end position="244"/>
    </location>
</feature>
<dbReference type="EMBL" id="QUTA01003115">
    <property type="protein sequence ID" value="RHY24867.1"/>
    <property type="molecule type" value="Genomic_DNA"/>
</dbReference>
<keyword evidence="2" id="KW-0732">Signal</keyword>